<dbReference type="EMBL" id="JACHIH010000001">
    <property type="protein sequence ID" value="MBB5045518.1"/>
    <property type="molecule type" value="Genomic_DNA"/>
</dbReference>
<proteinExistence type="predicted"/>
<evidence type="ECO:0000313" key="1">
    <source>
        <dbReference type="EMBL" id="MBB5045518.1"/>
    </source>
</evidence>
<organism evidence="1 2">
    <name type="scientific">Rhodopseudomonas rhenobacensis</name>
    <dbReference type="NCBI Taxonomy" id="87461"/>
    <lineage>
        <taxon>Bacteria</taxon>
        <taxon>Pseudomonadati</taxon>
        <taxon>Pseudomonadota</taxon>
        <taxon>Alphaproteobacteria</taxon>
        <taxon>Hyphomicrobiales</taxon>
        <taxon>Nitrobacteraceae</taxon>
        <taxon>Rhodopseudomonas</taxon>
    </lineage>
</organism>
<dbReference type="AlphaFoldDB" id="A0A7W7Z026"/>
<keyword evidence="2" id="KW-1185">Reference proteome</keyword>
<protein>
    <submittedName>
        <fullName evidence="1">Uncharacterized protein</fullName>
    </submittedName>
</protein>
<reference evidence="1 2" key="1">
    <citation type="submission" date="2020-08" db="EMBL/GenBank/DDBJ databases">
        <title>Genomic Encyclopedia of Type Strains, Phase IV (KMG-IV): sequencing the most valuable type-strain genomes for metagenomic binning, comparative biology and taxonomic classification.</title>
        <authorList>
            <person name="Goeker M."/>
        </authorList>
    </citation>
    <scope>NUCLEOTIDE SEQUENCE [LARGE SCALE GENOMIC DNA]</scope>
    <source>
        <strain evidence="1 2">DSM 12706</strain>
    </source>
</reference>
<dbReference type="Proteomes" id="UP000542353">
    <property type="component" value="Unassembled WGS sequence"/>
</dbReference>
<sequence>MDFRLPRHALFCCQIRKGKTVATCGAERFKPLKFKRDFDFKPIRVNRLRKNRGFANIARAQVQHDAAGLRRLGRGLLVARDLTAARSAHRHGRAQGDAPSKPRPSWFLRLAHVSLAVYPA</sequence>
<name>A0A7W7Z026_9BRAD</name>
<comment type="caution">
    <text evidence="1">The sequence shown here is derived from an EMBL/GenBank/DDBJ whole genome shotgun (WGS) entry which is preliminary data.</text>
</comment>
<evidence type="ECO:0000313" key="2">
    <source>
        <dbReference type="Proteomes" id="UP000542353"/>
    </source>
</evidence>
<accession>A0A7W7Z026</accession>
<gene>
    <name evidence="1" type="ORF">HNR60_000247</name>
</gene>